<dbReference type="InterPro" id="IPR002300">
    <property type="entry name" value="aa-tRNA-synth_Ia"/>
</dbReference>
<dbReference type="GO" id="GO:0006428">
    <property type="term" value="P:isoleucyl-tRNA aminoacylation"/>
    <property type="evidence" value="ECO:0007669"/>
    <property type="project" value="UniProtKB-UniRule"/>
</dbReference>
<dbReference type="GO" id="GO:0008270">
    <property type="term" value="F:zinc ion binding"/>
    <property type="evidence" value="ECO:0007669"/>
    <property type="project" value="UniProtKB-UniRule"/>
</dbReference>
<dbReference type="CDD" id="cd00818">
    <property type="entry name" value="IleRS_core"/>
    <property type="match status" value="1"/>
</dbReference>
<feature type="short sequence motif" description="'KMSKS' region" evidence="15">
    <location>
        <begin position="597"/>
        <end position="601"/>
    </location>
</feature>
<dbReference type="FunFam" id="3.40.50.620:FF:000063">
    <property type="entry name" value="Isoleucine--tRNA ligase"/>
    <property type="match status" value="1"/>
</dbReference>
<evidence type="ECO:0000256" key="2">
    <source>
        <dbReference type="ARBA" id="ARBA00004496"/>
    </source>
</evidence>
<comment type="subcellular location">
    <subcellularLocation>
        <location evidence="2 15">Cytoplasm</location>
    </subcellularLocation>
</comment>
<accession>A0A6N7XEW7</accession>
<evidence type="ECO:0000256" key="11">
    <source>
        <dbReference type="ARBA" id="ARBA00022917"/>
    </source>
</evidence>
<dbReference type="HAMAP" id="MF_02003">
    <property type="entry name" value="Ile_tRNA_synth_type2"/>
    <property type="match status" value="1"/>
</dbReference>
<evidence type="ECO:0000259" key="17">
    <source>
        <dbReference type="Pfam" id="PF08264"/>
    </source>
</evidence>
<evidence type="ECO:0000256" key="5">
    <source>
        <dbReference type="ARBA" id="ARBA00022490"/>
    </source>
</evidence>
<organism evidence="18 19">
    <name type="scientific">Peptostreptococcus porci</name>
    <dbReference type="NCBI Taxonomy" id="2652282"/>
    <lineage>
        <taxon>Bacteria</taxon>
        <taxon>Bacillati</taxon>
        <taxon>Bacillota</taxon>
        <taxon>Clostridia</taxon>
        <taxon>Peptostreptococcales</taxon>
        <taxon>Peptostreptococcaceae</taxon>
        <taxon>Peptostreptococcus</taxon>
    </lineage>
</organism>
<dbReference type="InterPro" id="IPR023586">
    <property type="entry name" value="Ile-tRNA-ligase_type2"/>
</dbReference>
<protein>
    <recommendedName>
        <fullName evidence="15">Isoleucine--tRNA ligase</fullName>
        <ecNumber evidence="15">6.1.1.5</ecNumber>
    </recommendedName>
    <alternativeName>
        <fullName evidence="15">Isoleucyl-tRNA synthetase</fullName>
        <shortName evidence="15">IleRS</shortName>
    </alternativeName>
</protein>
<dbReference type="InterPro" id="IPR002301">
    <property type="entry name" value="Ile-tRNA-ligase"/>
</dbReference>
<keyword evidence="19" id="KW-1185">Reference proteome</keyword>
<keyword evidence="8 15" id="KW-0547">Nucleotide-binding</keyword>
<comment type="cofactor">
    <cofactor evidence="1 15">
        <name>Zn(2+)</name>
        <dbReference type="ChEBI" id="CHEBI:29105"/>
    </cofactor>
</comment>
<dbReference type="PRINTS" id="PR00984">
    <property type="entry name" value="TRNASYNTHILE"/>
</dbReference>
<dbReference type="PANTHER" id="PTHR42780:SF1">
    <property type="entry name" value="ISOLEUCINE--TRNA LIGASE, CYTOPLASMIC"/>
    <property type="match status" value="1"/>
</dbReference>
<dbReference type="InterPro" id="IPR014729">
    <property type="entry name" value="Rossmann-like_a/b/a_fold"/>
</dbReference>
<dbReference type="InterPro" id="IPR033709">
    <property type="entry name" value="Anticodon_Ile_ABEc"/>
</dbReference>
<comment type="caution">
    <text evidence="18">The sequence shown here is derived from an EMBL/GenBank/DDBJ whole genome shotgun (WGS) entry which is preliminary data.</text>
</comment>
<dbReference type="Gene3D" id="1.10.730.10">
    <property type="entry name" value="Isoleucyl-tRNA Synthetase, Domain 1"/>
    <property type="match status" value="1"/>
</dbReference>
<proteinExistence type="inferred from homology"/>
<dbReference type="Pfam" id="PF19302">
    <property type="entry name" value="DUF5915"/>
    <property type="match status" value="1"/>
</dbReference>
<dbReference type="Proteomes" id="UP000440713">
    <property type="component" value="Unassembled WGS sequence"/>
</dbReference>
<dbReference type="GO" id="GO:0002161">
    <property type="term" value="F:aminoacyl-tRNA deacylase activity"/>
    <property type="evidence" value="ECO:0007669"/>
    <property type="project" value="InterPro"/>
</dbReference>
<dbReference type="PANTHER" id="PTHR42780">
    <property type="entry name" value="SOLEUCYL-TRNA SYNTHETASE"/>
    <property type="match status" value="1"/>
</dbReference>
<dbReference type="Pfam" id="PF08264">
    <property type="entry name" value="Anticodon_1"/>
    <property type="match status" value="1"/>
</dbReference>
<dbReference type="CDD" id="cd07961">
    <property type="entry name" value="Anticodon_Ia_Ile_ABEc"/>
    <property type="match status" value="1"/>
</dbReference>
<evidence type="ECO:0000256" key="13">
    <source>
        <dbReference type="ARBA" id="ARBA00025217"/>
    </source>
</evidence>
<dbReference type="EMBL" id="VUNE01000001">
    <property type="protein sequence ID" value="MST61894.1"/>
    <property type="molecule type" value="Genomic_DNA"/>
</dbReference>
<dbReference type="GO" id="GO:0000049">
    <property type="term" value="F:tRNA binding"/>
    <property type="evidence" value="ECO:0007669"/>
    <property type="project" value="InterPro"/>
</dbReference>
<evidence type="ECO:0000256" key="7">
    <source>
        <dbReference type="ARBA" id="ARBA00022723"/>
    </source>
</evidence>
<keyword evidence="5 15" id="KW-0963">Cytoplasm</keyword>
<dbReference type="SUPFAM" id="SSF52374">
    <property type="entry name" value="Nucleotidylyl transferase"/>
    <property type="match status" value="1"/>
</dbReference>
<gene>
    <name evidence="15" type="primary">ileS</name>
    <name evidence="18" type="ORF">FYJ71_02760</name>
</gene>
<keyword evidence="9 15" id="KW-0862">Zinc</keyword>
<feature type="short sequence motif" description="'HIGH' region" evidence="15">
    <location>
        <begin position="52"/>
        <end position="62"/>
    </location>
</feature>
<feature type="domain" description="Methionyl/Valyl/Leucyl/Isoleucyl-tRNA synthetase anticodon-binding" evidence="17">
    <location>
        <begin position="684"/>
        <end position="831"/>
    </location>
</feature>
<dbReference type="Pfam" id="PF00133">
    <property type="entry name" value="tRNA-synt_1"/>
    <property type="match status" value="1"/>
</dbReference>
<evidence type="ECO:0000256" key="3">
    <source>
        <dbReference type="ARBA" id="ARBA00007078"/>
    </source>
</evidence>
<sequence length="1041" mass="120040">MEKEFVFEPLNDCGISKAEEDTLKRWREDNILERVLEKGKNDPTYVFYEGPPTANGNPGIHHVISRTLKDWVCRYKTMSGYKVPRKAGWDTHGLPVELQVEKELGLSSKKAIEEYGIEDFCTKCRESVFTYEKSWREMSERMAYSVDLDDPYITLDNDYIESLWWILDKFNKEGLLYEGHKILPYCPRCGTGLASHEVAQGYKEVKSNTLVAKFKKKGTENEYFLAWTTTPWTLPSNVALTVNSDVEYVRAKKGDEVYYLAKVLADKHLGEGEYEVLEVLKGKDLEYMEYEQLMPFVEVDGKAFYVTCADYVTVTDGTGIVHSAPAFGEDDYNMGRAYSLPFVQPVDSEGKFTATPWQGRFVMEDGLDVEIIKYLAGENKLYSKEKVEHNYPHCWRCGTPLVYYANPGWYLEMTKLKDKLIANNNGVNWFPEFVGQGRFGNWLEELKDWALSRSRYWGTPLPVWKCECGCIETIGSRAELAEKAIEDIDPETIELHRPYIDEVHLTCPDCGKPMSRIPEVADCWFDSGAMPFAQWHYPFEHKDDFDKLFPADYICEGIDQTRGWFYSLLAVSTFVTGKSPYKNVLVTDLVLDKDGKKMSKSKGNTINPFEMFDKYGVDALRWYLLYVSPPWTPIRFDEDGLKEIMSKFIGTLKNTYNFFTLYANTDNLNPTDLFVEYKDRPELDRWMLSKFNNLAKEIEEYLEVFDVNKAIRRMTEFLNDDLSNWYIRRSRRRFWGTELTEDKKSVYNTTYEVLNGFVRMVAPFAPYLSEEMYRKLTGEYSVHCADYPKCNSELIDAELEAKMDLTKNLVTLGRSARENSKIKVRQPIAEVLIDGKYEDTISDLVELMKEELNVKEVVFAKNLDEFMNFSLKPNFKVLGPVLGKNVNEFAKVLSSLDAHSVVNKLEAGETVKVEVAGKEFEFDKEQVLVNIESKEGFNVSMENNLFVILDTTLTDELIKEGLARECVSKVQQMRKASGFEVLDNIKIYYNGDSEVEAALKDFEDYIKTETLAVSIEKVDSSDLEVQNLNDHDTGLRVEKVK</sequence>
<keyword evidence="11 15" id="KW-0648">Protein biosynthesis</keyword>
<dbReference type="GO" id="GO:0004822">
    <property type="term" value="F:isoleucine-tRNA ligase activity"/>
    <property type="evidence" value="ECO:0007669"/>
    <property type="project" value="UniProtKB-UniRule"/>
</dbReference>
<evidence type="ECO:0000256" key="9">
    <source>
        <dbReference type="ARBA" id="ARBA00022833"/>
    </source>
</evidence>
<comment type="similarity">
    <text evidence="3 15">Belongs to the class-I aminoacyl-tRNA synthetase family. IleS type 2 subfamily.</text>
</comment>
<evidence type="ECO:0000313" key="18">
    <source>
        <dbReference type="EMBL" id="MST61894.1"/>
    </source>
</evidence>
<feature type="binding site" evidence="15">
    <location>
        <position position="600"/>
    </location>
    <ligand>
        <name>ATP</name>
        <dbReference type="ChEBI" id="CHEBI:30616"/>
    </ligand>
</feature>
<dbReference type="GO" id="GO:0005524">
    <property type="term" value="F:ATP binding"/>
    <property type="evidence" value="ECO:0007669"/>
    <property type="project" value="UniProtKB-UniRule"/>
</dbReference>
<evidence type="ECO:0000256" key="1">
    <source>
        <dbReference type="ARBA" id="ARBA00001947"/>
    </source>
</evidence>
<keyword evidence="6 15" id="KW-0436">Ligase</keyword>
<dbReference type="InterPro" id="IPR009008">
    <property type="entry name" value="Val/Leu/Ile-tRNA-synth_edit"/>
</dbReference>
<keyword evidence="12 15" id="KW-0030">Aminoacyl-tRNA synthetase</keyword>
<dbReference type="Gene3D" id="3.40.50.620">
    <property type="entry name" value="HUPs"/>
    <property type="match status" value="2"/>
</dbReference>
<reference evidence="18 19" key="1">
    <citation type="submission" date="2019-08" db="EMBL/GenBank/DDBJ databases">
        <title>In-depth cultivation of the pig gut microbiome towards novel bacterial diversity and tailored functional studies.</title>
        <authorList>
            <person name="Wylensek D."/>
            <person name="Hitch T.C.A."/>
            <person name="Clavel T."/>
        </authorList>
    </citation>
    <scope>NUCLEOTIDE SEQUENCE [LARGE SCALE GENOMIC DNA]</scope>
    <source>
        <strain evidence="18 19">WCA-SAB-591-4A-A</strain>
    </source>
</reference>
<evidence type="ECO:0000256" key="14">
    <source>
        <dbReference type="ARBA" id="ARBA00048359"/>
    </source>
</evidence>
<evidence type="ECO:0000256" key="4">
    <source>
        <dbReference type="ARBA" id="ARBA00011245"/>
    </source>
</evidence>
<evidence type="ECO:0000313" key="19">
    <source>
        <dbReference type="Proteomes" id="UP000440713"/>
    </source>
</evidence>
<dbReference type="SUPFAM" id="SSF47323">
    <property type="entry name" value="Anticodon-binding domain of a subclass of class I aminoacyl-tRNA synthetases"/>
    <property type="match status" value="1"/>
</dbReference>
<evidence type="ECO:0000256" key="8">
    <source>
        <dbReference type="ARBA" id="ARBA00022741"/>
    </source>
</evidence>
<dbReference type="Gene3D" id="3.90.740.10">
    <property type="entry name" value="Valyl/Leucyl/Isoleucyl-tRNA synthetase, editing domain"/>
    <property type="match status" value="1"/>
</dbReference>
<dbReference type="InterPro" id="IPR013155">
    <property type="entry name" value="M/V/L/I-tRNA-synth_anticd-bd"/>
</dbReference>
<evidence type="ECO:0000256" key="10">
    <source>
        <dbReference type="ARBA" id="ARBA00022840"/>
    </source>
</evidence>
<dbReference type="FunFam" id="3.40.50.620:FF:000075">
    <property type="entry name" value="Isoleucine--tRNA ligase"/>
    <property type="match status" value="1"/>
</dbReference>
<name>A0A6N7XEW7_9FIRM</name>
<keyword evidence="7 15" id="KW-0479">Metal-binding</keyword>
<dbReference type="RefSeq" id="WP_154537268.1">
    <property type="nucleotide sequence ID" value="NZ_JAXFFP010000006.1"/>
</dbReference>
<dbReference type="NCBIfam" id="TIGR00392">
    <property type="entry name" value="ileS"/>
    <property type="match status" value="1"/>
</dbReference>
<evidence type="ECO:0000256" key="15">
    <source>
        <dbReference type="HAMAP-Rule" id="MF_02003"/>
    </source>
</evidence>
<dbReference type="AlphaFoldDB" id="A0A6N7XEW7"/>
<comment type="function">
    <text evidence="13 15">Catalyzes the attachment of isoleucine to tRNA(Ile). As IleRS can inadvertently accommodate and process structurally similar amino acids such as valine, to avoid such errors it has two additional distinct tRNA(Ile)-dependent editing activities. One activity is designated as 'pretransfer' editing and involves the hydrolysis of activated Val-AMP. The other activity is designated 'posttransfer' editing and involves deacylation of mischarged Val-tRNA(Ile).</text>
</comment>
<feature type="domain" description="Aminoacyl-tRNA synthetase class Ia" evidence="16">
    <location>
        <begin position="22"/>
        <end position="629"/>
    </location>
</feature>
<dbReference type="GO" id="GO:0005737">
    <property type="term" value="C:cytoplasm"/>
    <property type="evidence" value="ECO:0007669"/>
    <property type="project" value="UniProtKB-SubCell"/>
</dbReference>
<evidence type="ECO:0000259" key="16">
    <source>
        <dbReference type="Pfam" id="PF00133"/>
    </source>
</evidence>
<dbReference type="InterPro" id="IPR009080">
    <property type="entry name" value="tRNAsynth_Ia_anticodon-bd"/>
</dbReference>
<dbReference type="EC" id="6.1.1.5" evidence="15"/>
<comment type="subunit">
    <text evidence="4 15">Monomer.</text>
</comment>
<comment type="catalytic activity">
    <reaction evidence="14 15">
        <text>tRNA(Ile) + L-isoleucine + ATP = L-isoleucyl-tRNA(Ile) + AMP + diphosphate</text>
        <dbReference type="Rhea" id="RHEA:11060"/>
        <dbReference type="Rhea" id="RHEA-COMP:9666"/>
        <dbReference type="Rhea" id="RHEA-COMP:9695"/>
        <dbReference type="ChEBI" id="CHEBI:30616"/>
        <dbReference type="ChEBI" id="CHEBI:33019"/>
        <dbReference type="ChEBI" id="CHEBI:58045"/>
        <dbReference type="ChEBI" id="CHEBI:78442"/>
        <dbReference type="ChEBI" id="CHEBI:78528"/>
        <dbReference type="ChEBI" id="CHEBI:456215"/>
        <dbReference type="EC" id="6.1.1.5"/>
    </reaction>
</comment>
<dbReference type="SUPFAM" id="SSF50677">
    <property type="entry name" value="ValRS/IleRS/LeuRS editing domain"/>
    <property type="match status" value="1"/>
</dbReference>
<evidence type="ECO:0000256" key="12">
    <source>
        <dbReference type="ARBA" id="ARBA00023146"/>
    </source>
</evidence>
<comment type="domain">
    <text evidence="15">IleRS has two distinct active sites: one for aminoacylation and one for editing. The misactivated valine is translocated from the active site to the editing site, which sterically excludes the correctly activated isoleucine. The single editing site contains two valyl binding pockets, one specific for each substrate (Val-AMP or Val-tRNA(Ile)).</text>
</comment>
<evidence type="ECO:0000256" key="6">
    <source>
        <dbReference type="ARBA" id="ARBA00022598"/>
    </source>
</evidence>
<keyword evidence="10 15" id="KW-0067">ATP-binding</keyword>